<organism evidence="1">
    <name type="scientific">Streptomyces sp. R08</name>
    <dbReference type="NCBI Taxonomy" id="3238624"/>
    <lineage>
        <taxon>Bacteria</taxon>
        <taxon>Bacillati</taxon>
        <taxon>Actinomycetota</taxon>
        <taxon>Actinomycetes</taxon>
        <taxon>Kitasatosporales</taxon>
        <taxon>Streptomycetaceae</taxon>
        <taxon>Streptomyces</taxon>
    </lineage>
</organism>
<evidence type="ECO:0008006" key="2">
    <source>
        <dbReference type="Google" id="ProtNLM"/>
    </source>
</evidence>
<reference evidence="1" key="1">
    <citation type="submission" date="2024-07" db="EMBL/GenBank/DDBJ databases">
        <authorList>
            <person name="Yu S.T."/>
        </authorList>
    </citation>
    <scope>NUCLEOTIDE SEQUENCE</scope>
    <source>
        <strain evidence="1">R08</strain>
    </source>
</reference>
<dbReference type="Gene3D" id="3.40.50.2000">
    <property type="entry name" value="Glycogen Phosphorylase B"/>
    <property type="match status" value="1"/>
</dbReference>
<evidence type="ECO:0000313" key="1">
    <source>
        <dbReference type="EMBL" id="XDQ02709.1"/>
    </source>
</evidence>
<dbReference type="AlphaFoldDB" id="A0AB39MA29"/>
<accession>A0AB39MA29</accession>
<gene>
    <name evidence="1" type="ORF">AB5J58_22160</name>
</gene>
<name>A0AB39MA29_9ACTN</name>
<proteinExistence type="predicted"/>
<dbReference type="RefSeq" id="WP_369188815.1">
    <property type="nucleotide sequence ID" value="NZ_CP163431.1"/>
</dbReference>
<sequence>MSPAACADAGTPGAVWMEECHACLGLMVDLAEDGANRFDVVHNNSLHNLPIAMAPALHVPVITSLHTPTTP</sequence>
<protein>
    <recommendedName>
        <fullName evidence="2">Glycosyltransferase</fullName>
    </recommendedName>
</protein>
<dbReference type="EMBL" id="CP163431">
    <property type="protein sequence ID" value="XDQ02709.1"/>
    <property type="molecule type" value="Genomic_DNA"/>
</dbReference>